<name>A0A1J5RE58_9ZZZZ</name>
<accession>A0A1J5RE58</accession>
<sequence>MGFDKLSPNGVNTSLCRINSKILERKLSGTPDISNNDKTQPINLITTSATDSQVQPETAFLGLAPFLRASIAGTDLRPLGQEMLDRAGRNTADAELWLNLSVIVQCFGQRELGLSIQSLALQQKRVYRLAAATQPAKLRLLILSVPGDISENTPLDCLLENSDVDLIFYYVSPHDPLALPIPEHDALFVAICESDENRATLAALEQPLAHWPKPVINKPQLIPPTGREAASRLLQDAPGLLIPPTLHASRSVLMEIAAGSVPLSGQFAGCDFPIIVRPVGSHAGRDLDRIERPEELAAYLAKVGSEAFFLSRFIDYSGKGGLFRKYRVVLIDGKPYACHMGISSHWMIHYVNAGMYEDAKKREEEAAFMQHFDDFALRHRAALEAIHQRTGLDYLCIDCAEAKDGQLFIFEIDHTMVVHAMDPEQLFPYKQVHMLKVKNAFRDFLFRLTGK</sequence>
<dbReference type="AlphaFoldDB" id="A0A1J5RE58"/>
<dbReference type="EMBL" id="MLJW01000187">
    <property type="protein sequence ID" value="OIQ94382.1"/>
    <property type="molecule type" value="Genomic_DNA"/>
</dbReference>
<gene>
    <name evidence="1" type="ORF">GALL_236290</name>
</gene>
<evidence type="ECO:0000313" key="1">
    <source>
        <dbReference type="EMBL" id="OIQ94382.1"/>
    </source>
</evidence>
<organism evidence="1">
    <name type="scientific">mine drainage metagenome</name>
    <dbReference type="NCBI Taxonomy" id="410659"/>
    <lineage>
        <taxon>unclassified sequences</taxon>
        <taxon>metagenomes</taxon>
        <taxon>ecological metagenomes</taxon>
    </lineage>
</organism>
<protein>
    <recommendedName>
        <fullName evidence="2">ATP-grasp domain-containing protein</fullName>
    </recommendedName>
</protein>
<proteinExistence type="predicted"/>
<reference evidence="1" key="1">
    <citation type="submission" date="2016-10" db="EMBL/GenBank/DDBJ databases">
        <title>Sequence of Gallionella enrichment culture.</title>
        <authorList>
            <person name="Poehlein A."/>
            <person name="Muehling M."/>
            <person name="Daniel R."/>
        </authorList>
    </citation>
    <scope>NUCLEOTIDE SEQUENCE</scope>
</reference>
<comment type="caution">
    <text evidence="1">The sequence shown here is derived from an EMBL/GenBank/DDBJ whole genome shotgun (WGS) entry which is preliminary data.</text>
</comment>
<evidence type="ECO:0008006" key="2">
    <source>
        <dbReference type="Google" id="ProtNLM"/>
    </source>
</evidence>
<dbReference type="SUPFAM" id="SSF56059">
    <property type="entry name" value="Glutathione synthetase ATP-binding domain-like"/>
    <property type="match status" value="1"/>
</dbReference>